<keyword evidence="3" id="KW-1185">Reference proteome</keyword>
<dbReference type="Proteomes" id="UP000018890">
    <property type="component" value="Unassembled WGS sequence"/>
</dbReference>
<comment type="caution">
    <text evidence="2">The sequence shown here is derived from an EMBL/GenBank/DDBJ whole genome shotgun (WGS) entry which is preliminary data.</text>
</comment>
<feature type="domain" description="Metallo-beta-lactamase" evidence="1">
    <location>
        <begin position="20"/>
        <end position="218"/>
    </location>
</feature>
<dbReference type="STRING" id="1236970.JCM9140_495"/>
<evidence type="ECO:0000313" key="2">
    <source>
        <dbReference type="EMBL" id="GAE24557.1"/>
    </source>
</evidence>
<dbReference type="InterPro" id="IPR036866">
    <property type="entry name" value="RibonucZ/Hydroxyglut_hydro"/>
</dbReference>
<dbReference type="Pfam" id="PF21221">
    <property type="entry name" value="B_lactamase-like_C"/>
    <property type="match status" value="1"/>
</dbReference>
<evidence type="ECO:0000313" key="3">
    <source>
        <dbReference type="Proteomes" id="UP000018890"/>
    </source>
</evidence>
<dbReference type="PANTHER" id="PTHR23131">
    <property type="entry name" value="ENDORIBONUCLEASE LACTB2"/>
    <property type="match status" value="1"/>
</dbReference>
<evidence type="ECO:0000259" key="1">
    <source>
        <dbReference type="SMART" id="SM00849"/>
    </source>
</evidence>
<dbReference type="InterPro" id="IPR036388">
    <property type="entry name" value="WH-like_DNA-bd_sf"/>
</dbReference>
<gene>
    <name evidence="2" type="ORF">JCM9140_495</name>
</gene>
<dbReference type="SUPFAM" id="SSF56281">
    <property type="entry name" value="Metallo-hydrolase/oxidoreductase"/>
    <property type="match status" value="1"/>
</dbReference>
<proteinExistence type="predicted"/>
<dbReference type="EMBL" id="BAUT01000002">
    <property type="protein sequence ID" value="GAE24557.1"/>
    <property type="molecule type" value="Genomic_DNA"/>
</dbReference>
<dbReference type="PANTHER" id="PTHR23131:SF4">
    <property type="entry name" value="METALLO-BETA-LACTAMASE SUPERFAMILY POTEIN"/>
    <property type="match status" value="1"/>
</dbReference>
<sequence length="304" mass="34759">MMKLLEVEKITFDLPFLLDHVHCFLAENEEGLTLIDTGLHSTEIIKHTANKPINRIILTHSHPDHIGGAVSVQEKTGAKIWMTKKENDACQKLWGDSKIPLQPFYRESGLDEEAVENLCSVKPPIANGPQADHFLREGDRIQFGKYMYRVIETPGHSDGLICLFNEERGVLFSTDHILQGISPNISFRQSGDQNPLGSFLESLSKIKKLEVEWAIPSHGAPFTNVKKRIEELELHHMKRLDEIHEVIKHSMSAATVCQQIFPKYFATNQLRFALGEVLSHLEYLVNQEECQKEFVNGHWIYIRK</sequence>
<dbReference type="Pfam" id="PF00753">
    <property type="entry name" value="Lactamase_B"/>
    <property type="match status" value="1"/>
</dbReference>
<dbReference type="InterPro" id="IPR001279">
    <property type="entry name" value="Metallo-B-lactamas"/>
</dbReference>
<dbReference type="InterPro" id="IPR048933">
    <property type="entry name" value="B_lactamase-like_C"/>
</dbReference>
<dbReference type="Gene3D" id="3.60.15.10">
    <property type="entry name" value="Ribonuclease Z/Hydroxyacylglutathione hydrolase-like"/>
    <property type="match status" value="1"/>
</dbReference>
<organism evidence="2 3">
    <name type="scientific">Halalkalibacter wakoensis JCM 9140</name>
    <dbReference type="NCBI Taxonomy" id="1236970"/>
    <lineage>
        <taxon>Bacteria</taxon>
        <taxon>Bacillati</taxon>
        <taxon>Bacillota</taxon>
        <taxon>Bacilli</taxon>
        <taxon>Bacillales</taxon>
        <taxon>Bacillaceae</taxon>
        <taxon>Halalkalibacter</taxon>
    </lineage>
</organism>
<dbReference type="RefSeq" id="WP_034741689.1">
    <property type="nucleotide sequence ID" value="NZ_BAUT01000002.1"/>
</dbReference>
<dbReference type="Gene3D" id="1.10.10.10">
    <property type="entry name" value="Winged helix-like DNA-binding domain superfamily/Winged helix DNA-binding domain"/>
    <property type="match status" value="1"/>
</dbReference>
<dbReference type="OrthoDB" id="9761531at2"/>
<dbReference type="AlphaFoldDB" id="W4PXU5"/>
<protein>
    <recommendedName>
        <fullName evidence="1">Metallo-beta-lactamase domain-containing protein</fullName>
    </recommendedName>
</protein>
<name>W4PXU5_9BACI</name>
<dbReference type="SMART" id="SM00849">
    <property type="entry name" value="Lactamase_B"/>
    <property type="match status" value="1"/>
</dbReference>
<reference evidence="2" key="1">
    <citation type="journal article" date="2014" name="Genome Announc.">
        <title>Draft Genome Sequences of Three Alkaliphilic Bacillus Strains, Bacillus wakoensis JCM 9140T, Bacillus akibai JCM 9157T, and Bacillus hemicellulosilyticus JCM 9152T.</title>
        <authorList>
            <person name="Yuki M."/>
            <person name="Oshima K."/>
            <person name="Suda W."/>
            <person name="Oshida Y."/>
            <person name="Kitamura K."/>
            <person name="Iida T."/>
            <person name="Hattori M."/>
            <person name="Ohkuma M."/>
        </authorList>
    </citation>
    <scope>NUCLEOTIDE SEQUENCE [LARGE SCALE GENOMIC DNA]</scope>
    <source>
        <strain evidence="2">JCM 9140</strain>
    </source>
</reference>
<accession>W4PXU5</accession>
<dbReference type="InterPro" id="IPR050662">
    <property type="entry name" value="Sec-metab_biosynth-thioest"/>
</dbReference>